<dbReference type="EMBL" id="FZOT01000003">
    <property type="protein sequence ID" value="SNS53278.1"/>
    <property type="molecule type" value="Genomic_DNA"/>
</dbReference>
<name>A0A239F9V6_9BURK</name>
<dbReference type="AlphaFoldDB" id="A0A239F9V6"/>
<gene>
    <name evidence="1" type="ORF">SAMN06265795_103241</name>
</gene>
<evidence type="ECO:0008006" key="3">
    <source>
        <dbReference type="Google" id="ProtNLM"/>
    </source>
</evidence>
<evidence type="ECO:0000313" key="2">
    <source>
        <dbReference type="Proteomes" id="UP000198284"/>
    </source>
</evidence>
<sequence length="176" mass="19775">MVRALLAGTKTQTRRIVKPQPLPHGTGWRTRWRNAEIFWEDAEAAQAVDRNPYGSAGDSLWVKETWRPVPGAKDDPMQVRYRADGEAPADEGAWRSSLFMPRWASRITLAIVEVRVERLNRISEADALAEGMSVSPATQAYRAQWEAMHGPNSWAQNPWVWVVEFEPPVRAVGAAA</sequence>
<protein>
    <recommendedName>
        <fullName evidence="3">ASCH domain-containing protein</fullName>
    </recommendedName>
</protein>
<dbReference type="Proteomes" id="UP000198284">
    <property type="component" value="Unassembled WGS sequence"/>
</dbReference>
<keyword evidence="2" id="KW-1185">Reference proteome</keyword>
<evidence type="ECO:0000313" key="1">
    <source>
        <dbReference type="EMBL" id="SNS53278.1"/>
    </source>
</evidence>
<proteinExistence type="predicted"/>
<accession>A0A239F9V6</accession>
<reference evidence="1 2" key="1">
    <citation type="submission" date="2017-06" db="EMBL/GenBank/DDBJ databases">
        <authorList>
            <person name="Kim H.J."/>
            <person name="Triplett B.A."/>
        </authorList>
    </citation>
    <scope>NUCLEOTIDE SEQUENCE [LARGE SCALE GENOMIC DNA]</scope>
    <source>
        <strain evidence="1 2">U15</strain>
    </source>
</reference>
<organism evidence="1 2">
    <name type="scientific">Noviherbaspirillum humi</name>
    <dbReference type="NCBI Taxonomy" id="1688639"/>
    <lineage>
        <taxon>Bacteria</taxon>
        <taxon>Pseudomonadati</taxon>
        <taxon>Pseudomonadota</taxon>
        <taxon>Betaproteobacteria</taxon>
        <taxon>Burkholderiales</taxon>
        <taxon>Oxalobacteraceae</taxon>
        <taxon>Noviherbaspirillum</taxon>
    </lineage>
</organism>